<evidence type="ECO:0000313" key="3">
    <source>
        <dbReference type="Proteomes" id="UP001196413"/>
    </source>
</evidence>
<feature type="compositionally biased region" description="Acidic residues" evidence="1">
    <location>
        <begin position="15"/>
        <end position="24"/>
    </location>
</feature>
<dbReference type="Proteomes" id="UP001196413">
    <property type="component" value="Unassembled WGS sequence"/>
</dbReference>
<dbReference type="EMBL" id="JAHQIW010001356">
    <property type="protein sequence ID" value="KAJ1352315.1"/>
    <property type="molecule type" value="Genomic_DNA"/>
</dbReference>
<evidence type="ECO:0000256" key="1">
    <source>
        <dbReference type="SAM" id="MobiDB-lite"/>
    </source>
</evidence>
<organism evidence="2 3">
    <name type="scientific">Parelaphostrongylus tenuis</name>
    <name type="common">Meningeal worm</name>
    <dbReference type="NCBI Taxonomy" id="148309"/>
    <lineage>
        <taxon>Eukaryota</taxon>
        <taxon>Metazoa</taxon>
        <taxon>Ecdysozoa</taxon>
        <taxon>Nematoda</taxon>
        <taxon>Chromadorea</taxon>
        <taxon>Rhabditida</taxon>
        <taxon>Rhabditina</taxon>
        <taxon>Rhabditomorpha</taxon>
        <taxon>Strongyloidea</taxon>
        <taxon>Metastrongylidae</taxon>
        <taxon>Parelaphostrongylus</taxon>
    </lineage>
</organism>
<dbReference type="AlphaFoldDB" id="A0AAD5QKQ4"/>
<accession>A0AAD5QKQ4</accession>
<comment type="caution">
    <text evidence="2">The sequence shown here is derived from an EMBL/GenBank/DDBJ whole genome shotgun (WGS) entry which is preliminary data.</text>
</comment>
<feature type="compositionally biased region" description="Polar residues" evidence="1">
    <location>
        <begin position="1"/>
        <end position="10"/>
    </location>
</feature>
<feature type="region of interest" description="Disordered" evidence="1">
    <location>
        <begin position="1"/>
        <end position="50"/>
    </location>
</feature>
<name>A0AAD5QKQ4_PARTN</name>
<sequence>MVISMISTNRLHGDDGDDDDDDEHEQAQNDAGKASRHRKRQDKQNERVVYTNSSEFGRRLSAHFFSIPVEK</sequence>
<gene>
    <name evidence="2" type="ORF">KIN20_008626</name>
</gene>
<protein>
    <submittedName>
        <fullName evidence="2">Uncharacterized protein</fullName>
    </submittedName>
</protein>
<reference evidence="2" key="1">
    <citation type="submission" date="2021-06" db="EMBL/GenBank/DDBJ databases">
        <title>Parelaphostrongylus tenuis whole genome reference sequence.</title>
        <authorList>
            <person name="Garwood T.J."/>
            <person name="Larsen P.A."/>
            <person name="Fountain-Jones N.M."/>
            <person name="Garbe J.R."/>
            <person name="Macchietto M.G."/>
            <person name="Kania S.A."/>
            <person name="Gerhold R.W."/>
            <person name="Richards J.E."/>
            <person name="Wolf T.M."/>
        </authorList>
    </citation>
    <scope>NUCLEOTIDE SEQUENCE</scope>
    <source>
        <strain evidence="2">MNPRO001-30</strain>
        <tissue evidence="2">Meninges</tissue>
    </source>
</reference>
<evidence type="ECO:0000313" key="2">
    <source>
        <dbReference type="EMBL" id="KAJ1352315.1"/>
    </source>
</evidence>
<proteinExistence type="predicted"/>
<keyword evidence="3" id="KW-1185">Reference proteome</keyword>